<dbReference type="AlphaFoldDB" id="A0A8X7VXR4"/>
<keyword evidence="2" id="KW-1185">Reference proteome</keyword>
<dbReference type="Proteomes" id="UP000886595">
    <property type="component" value="Unassembled WGS sequence"/>
</dbReference>
<dbReference type="EMBL" id="JAAMPC010000003">
    <property type="protein sequence ID" value="KAG2318598.1"/>
    <property type="molecule type" value="Genomic_DNA"/>
</dbReference>
<proteinExistence type="predicted"/>
<reference evidence="1 2" key="1">
    <citation type="submission" date="2020-02" db="EMBL/GenBank/DDBJ databases">
        <authorList>
            <person name="Ma Q."/>
            <person name="Huang Y."/>
            <person name="Song X."/>
            <person name="Pei D."/>
        </authorList>
    </citation>
    <scope>NUCLEOTIDE SEQUENCE [LARGE SCALE GENOMIC DNA]</scope>
    <source>
        <strain evidence="1">Sxm20200214</strain>
        <tissue evidence="1">Leaf</tissue>
    </source>
</reference>
<sequence>MLRFSYFQSQAAVPTISLSKTLEEDGSDMVATVANLSHFVFGIVQLCLMSNRVTWRRHKTDNFEPVSACMQWIGLSSNSWDTDLWRIHFGTVIDAHGAVTTEVVLSESHRLLLLFKVWRRSYVNHA</sequence>
<organism evidence="1 2">
    <name type="scientific">Brassica carinata</name>
    <name type="common">Ethiopian mustard</name>
    <name type="synonym">Abyssinian cabbage</name>
    <dbReference type="NCBI Taxonomy" id="52824"/>
    <lineage>
        <taxon>Eukaryota</taxon>
        <taxon>Viridiplantae</taxon>
        <taxon>Streptophyta</taxon>
        <taxon>Embryophyta</taxon>
        <taxon>Tracheophyta</taxon>
        <taxon>Spermatophyta</taxon>
        <taxon>Magnoliopsida</taxon>
        <taxon>eudicotyledons</taxon>
        <taxon>Gunneridae</taxon>
        <taxon>Pentapetalae</taxon>
        <taxon>rosids</taxon>
        <taxon>malvids</taxon>
        <taxon>Brassicales</taxon>
        <taxon>Brassicaceae</taxon>
        <taxon>Brassiceae</taxon>
        <taxon>Brassica</taxon>
    </lineage>
</organism>
<evidence type="ECO:0000313" key="2">
    <source>
        <dbReference type="Proteomes" id="UP000886595"/>
    </source>
</evidence>
<evidence type="ECO:0000313" key="1">
    <source>
        <dbReference type="EMBL" id="KAG2318598.1"/>
    </source>
</evidence>
<comment type="caution">
    <text evidence="1">The sequence shown here is derived from an EMBL/GenBank/DDBJ whole genome shotgun (WGS) entry which is preliminary data.</text>
</comment>
<name>A0A8X7VXR4_BRACI</name>
<gene>
    <name evidence="1" type="ORF">Bca52824_011811</name>
</gene>
<accession>A0A8X7VXR4</accession>
<protein>
    <submittedName>
        <fullName evidence="1">Uncharacterized protein</fullName>
    </submittedName>
</protein>